<protein>
    <submittedName>
        <fullName evidence="2">Porin</fullName>
    </submittedName>
</protein>
<accession>A0A0A3Z3D9</accession>
<dbReference type="EMBL" id="JRUQ01000041">
    <property type="protein sequence ID" value="KGT92269.1"/>
    <property type="molecule type" value="Genomic_DNA"/>
</dbReference>
<reference evidence="2 3" key="1">
    <citation type="submission" date="2014-10" db="EMBL/GenBank/DDBJ databases">
        <title>Genome sequence of Erwinia typographi M043b.</title>
        <authorList>
            <person name="Chan K.-G."/>
            <person name="Tan W.-S."/>
        </authorList>
    </citation>
    <scope>NUCLEOTIDE SEQUENCE [LARGE SCALE GENOMIC DNA]</scope>
    <source>
        <strain evidence="2 3">M043b</strain>
    </source>
</reference>
<dbReference type="AlphaFoldDB" id="A0A0A3Z3D9"/>
<feature type="chain" id="PRO_5002017509" evidence="1">
    <location>
        <begin position="23"/>
        <end position="181"/>
    </location>
</feature>
<feature type="signal peptide" evidence="1">
    <location>
        <begin position="1"/>
        <end position="22"/>
    </location>
</feature>
<sequence length="181" mass="18793">MKAVATTAGALALLALAGSAQAIDGGVDVGQDYTHLRVGLGTDSPGFALSGDWLRSDHDGNVESLGLGYNIAIGDVFLTPGAKVMSTNPTDSKDGYAVAVGGGVKVPVTSLFNVFGEYYYSPDAFSSHIDNYQEASGGVSFQPVSLVDVRVGYKYMTMNGKDGRKDNVIADGPYIGASVHF</sequence>
<dbReference type="InterPro" id="IPR011250">
    <property type="entry name" value="OMP/PagP_B-barrel"/>
</dbReference>
<dbReference type="RefSeq" id="WP_034894360.1">
    <property type="nucleotide sequence ID" value="NZ_JRUQ01000041.1"/>
</dbReference>
<proteinExistence type="predicted"/>
<dbReference type="Proteomes" id="UP000030351">
    <property type="component" value="Unassembled WGS sequence"/>
</dbReference>
<gene>
    <name evidence="2" type="ORF">NG99_14805</name>
</gene>
<comment type="caution">
    <text evidence="2">The sequence shown here is derived from an EMBL/GenBank/DDBJ whole genome shotgun (WGS) entry which is preliminary data.</text>
</comment>
<dbReference type="SUPFAM" id="SSF56925">
    <property type="entry name" value="OMPA-like"/>
    <property type="match status" value="1"/>
</dbReference>
<evidence type="ECO:0000256" key="1">
    <source>
        <dbReference type="SAM" id="SignalP"/>
    </source>
</evidence>
<dbReference type="Pfam" id="PF07437">
    <property type="entry name" value="YfaZ"/>
    <property type="match status" value="1"/>
</dbReference>
<keyword evidence="3" id="KW-1185">Reference proteome</keyword>
<evidence type="ECO:0000313" key="2">
    <source>
        <dbReference type="EMBL" id="KGT92269.1"/>
    </source>
</evidence>
<dbReference type="eggNOG" id="ENOG5030AVP">
    <property type="taxonomic scope" value="Bacteria"/>
</dbReference>
<dbReference type="OrthoDB" id="6506259at2"/>
<organism evidence="2 3">
    <name type="scientific">Erwinia typographi</name>
    <dbReference type="NCBI Taxonomy" id="371042"/>
    <lineage>
        <taxon>Bacteria</taxon>
        <taxon>Pseudomonadati</taxon>
        <taxon>Pseudomonadota</taxon>
        <taxon>Gammaproteobacteria</taxon>
        <taxon>Enterobacterales</taxon>
        <taxon>Erwiniaceae</taxon>
        <taxon>Erwinia</taxon>
    </lineage>
</organism>
<keyword evidence="1" id="KW-0732">Signal</keyword>
<evidence type="ECO:0000313" key="3">
    <source>
        <dbReference type="Proteomes" id="UP000030351"/>
    </source>
</evidence>
<name>A0A0A3Z3D9_9GAMM</name>
<dbReference type="InterPro" id="IPR009998">
    <property type="entry name" value="YfaZ"/>
</dbReference>